<dbReference type="InterPro" id="IPR022634">
    <property type="entry name" value="DNA_polIII_beta_N"/>
</dbReference>
<dbReference type="EMBL" id="CAAHFG010000004">
    <property type="protein sequence ID" value="VGO16968.1"/>
    <property type="molecule type" value="Genomic_DNA"/>
</dbReference>
<dbReference type="Pfam" id="PF00712">
    <property type="entry name" value="DNA_pol3_beta"/>
    <property type="match status" value="1"/>
</dbReference>
<keyword evidence="8 10" id="KW-0239">DNA-directed DNA polymerase</keyword>
<feature type="domain" description="DNA polymerase III beta sliding clamp C-terminal" evidence="13">
    <location>
        <begin position="244"/>
        <end position="362"/>
    </location>
</feature>
<evidence type="ECO:0000256" key="3">
    <source>
        <dbReference type="ARBA" id="ARBA00021035"/>
    </source>
</evidence>
<accession>A0A6C2UA46</accession>
<keyword evidence="4 10" id="KW-0963">Cytoplasm</keyword>
<dbReference type="InterPro" id="IPR022635">
    <property type="entry name" value="DNA_polIII_beta_C"/>
</dbReference>
<gene>
    <name evidence="14" type="primary">dnaN</name>
    <name evidence="14" type="ORF">PDESU_05562</name>
</gene>
<evidence type="ECO:0000259" key="12">
    <source>
        <dbReference type="Pfam" id="PF02767"/>
    </source>
</evidence>
<reference evidence="14 15" key="1">
    <citation type="submission" date="2019-04" db="EMBL/GenBank/DDBJ databases">
        <authorList>
            <person name="Van Vliet M D."/>
        </authorList>
    </citation>
    <scope>NUCLEOTIDE SEQUENCE [LARGE SCALE GENOMIC DNA]</scope>
    <source>
        <strain evidence="14 15">F1</strain>
    </source>
</reference>
<evidence type="ECO:0000256" key="6">
    <source>
        <dbReference type="ARBA" id="ARBA00022695"/>
    </source>
</evidence>
<protein>
    <recommendedName>
        <fullName evidence="3 10">Beta sliding clamp</fullName>
    </recommendedName>
</protein>
<dbReference type="Gene3D" id="3.10.150.10">
    <property type="entry name" value="DNA Polymerase III, subunit A, domain 2"/>
    <property type="match status" value="1"/>
</dbReference>
<evidence type="ECO:0000259" key="13">
    <source>
        <dbReference type="Pfam" id="PF02768"/>
    </source>
</evidence>
<dbReference type="SMART" id="SM00480">
    <property type="entry name" value="POL3Bc"/>
    <property type="match status" value="1"/>
</dbReference>
<dbReference type="GO" id="GO:0006271">
    <property type="term" value="P:DNA strand elongation involved in DNA replication"/>
    <property type="evidence" value="ECO:0007669"/>
    <property type="project" value="TreeGrafter"/>
</dbReference>
<dbReference type="InterPro" id="IPR022637">
    <property type="entry name" value="DNA_polIII_beta_cen"/>
</dbReference>
<dbReference type="SUPFAM" id="SSF55979">
    <property type="entry name" value="DNA clamp"/>
    <property type="match status" value="3"/>
</dbReference>
<evidence type="ECO:0000313" key="15">
    <source>
        <dbReference type="Proteomes" id="UP000366872"/>
    </source>
</evidence>
<proteinExistence type="inferred from homology"/>
<dbReference type="GO" id="GO:0009360">
    <property type="term" value="C:DNA polymerase III complex"/>
    <property type="evidence" value="ECO:0007669"/>
    <property type="project" value="InterPro"/>
</dbReference>
<dbReference type="InterPro" id="IPR001001">
    <property type="entry name" value="DNA_polIII_beta"/>
</dbReference>
<keyword evidence="15" id="KW-1185">Reference proteome</keyword>
<dbReference type="RefSeq" id="WP_136082475.1">
    <property type="nucleotide sequence ID" value="NZ_CAAHFG010000004.1"/>
</dbReference>
<evidence type="ECO:0000256" key="7">
    <source>
        <dbReference type="ARBA" id="ARBA00022705"/>
    </source>
</evidence>
<dbReference type="NCBIfam" id="TIGR00663">
    <property type="entry name" value="dnan"/>
    <property type="match status" value="1"/>
</dbReference>
<comment type="similarity">
    <text evidence="2 10">Belongs to the beta sliding clamp family.</text>
</comment>
<dbReference type="Pfam" id="PF02767">
    <property type="entry name" value="DNA_pol3_beta_2"/>
    <property type="match status" value="1"/>
</dbReference>
<dbReference type="GO" id="GO:0005737">
    <property type="term" value="C:cytoplasm"/>
    <property type="evidence" value="ECO:0007669"/>
    <property type="project" value="UniProtKB-SubCell"/>
</dbReference>
<evidence type="ECO:0000313" key="14">
    <source>
        <dbReference type="EMBL" id="VGO16968.1"/>
    </source>
</evidence>
<evidence type="ECO:0000259" key="11">
    <source>
        <dbReference type="Pfam" id="PF00712"/>
    </source>
</evidence>
<keyword evidence="5 10" id="KW-0808">Transferase</keyword>
<dbReference type="PANTHER" id="PTHR30478:SF0">
    <property type="entry name" value="BETA SLIDING CLAMP"/>
    <property type="match status" value="1"/>
</dbReference>
<evidence type="ECO:0000256" key="1">
    <source>
        <dbReference type="ARBA" id="ARBA00004496"/>
    </source>
</evidence>
<keyword evidence="7 10" id="KW-0235">DNA replication</keyword>
<dbReference type="PIRSF" id="PIRSF000804">
    <property type="entry name" value="DNA_pol_III_b"/>
    <property type="match status" value="1"/>
</dbReference>
<dbReference type="InterPro" id="IPR046938">
    <property type="entry name" value="DNA_clamp_sf"/>
</dbReference>
<keyword evidence="6 10" id="KW-0548">Nucleotidyltransferase</keyword>
<comment type="function">
    <text evidence="10">Confers DNA tethering and processivity to DNA polymerases and other proteins. Acts as a clamp, forming a ring around DNA (a reaction catalyzed by the clamp-loading complex) which diffuses in an ATP-independent manner freely and bidirectionally along dsDNA. Initially characterized for its ability to contact the catalytic subunit of DNA polymerase III (Pol III), a complex, multichain enzyme responsible for most of the replicative synthesis in bacteria; Pol III exhibits 3'-5' exonuclease proofreading activity. The beta chain is required for initiation of replication as well as for processivity of DNA replication.</text>
</comment>
<dbReference type="GO" id="GO:0008408">
    <property type="term" value="F:3'-5' exonuclease activity"/>
    <property type="evidence" value="ECO:0007669"/>
    <property type="project" value="InterPro"/>
</dbReference>
<evidence type="ECO:0000256" key="4">
    <source>
        <dbReference type="ARBA" id="ARBA00022490"/>
    </source>
</evidence>
<dbReference type="GO" id="GO:0003677">
    <property type="term" value="F:DNA binding"/>
    <property type="evidence" value="ECO:0007669"/>
    <property type="project" value="UniProtKB-UniRule"/>
</dbReference>
<dbReference type="PANTHER" id="PTHR30478">
    <property type="entry name" value="DNA POLYMERASE III SUBUNIT BETA"/>
    <property type="match status" value="1"/>
</dbReference>
<dbReference type="GO" id="GO:0003887">
    <property type="term" value="F:DNA-directed DNA polymerase activity"/>
    <property type="evidence" value="ECO:0007669"/>
    <property type="project" value="UniProtKB-UniRule"/>
</dbReference>
<dbReference type="CDD" id="cd00140">
    <property type="entry name" value="beta_clamp"/>
    <property type="match status" value="1"/>
</dbReference>
<dbReference type="AlphaFoldDB" id="A0A6C2UA46"/>
<dbReference type="Pfam" id="PF02768">
    <property type="entry name" value="DNA_pol3_beta_3"/>
    <property type="match status" value="1"/>
</dbReference>
<dbReference type="Proteomes" id="UP000366872">
    <property type="component" value="Unassembled WGS sequence"/>
</dbReference>
<dbReference type="Gene3D" id="3.70.10.10">
    <property type="match status" value="1"/>
</dbReference>
<name>A0A6C2UA46_PONDE</name>
<feature type="domain" description="DNA polymerase III beta sliding clamp N-terminal" evidence="11">
    <location>
        <begin position="1"/>
        <end position="119"/>
    </location>
</feature>
<comment type="subcellular location">
    <subcellularLocation>
        <location evidence="1 10">Cytoplasm</location>
    </subcellularLocation>
</comment>
<evidence type="ECO:0000256" key="9">
    <source>
        <dbReference type="ARBA" id="ARBA00023125"/>
    </source>
</evidence>
<sequence>MKFSIEKDQILEALQKVQSIVGQRTTLPILSNVLLEAGNGKLTLTTTDMEVSVRTSIEADIDEDGATTLPARRFFSICRDLPSHQVDIGVSNEDVATIISGSYTCKLEGLSRDDFPPMPTFEESFSYTLVQGTLKDILQKTSYAASTDESRAILNGSLMAFRDNKLTTVCTDGRRLALVEQEIDMPDDAEVDIVVPTKTVNELIKTLGDEGEAIIKTSATQVAFEFGNIFIISKLIDGTYPNYRQVIPSQCEERIAIDREMLLSAVRRVSLMLDDQAASVKVQITENRMELLTSSPEIGESREAVPVKYSGKDITIAFNPAFLMAPLKHLDSDEIFLELSDELSPGVIKTNVPFLYVIMPIRVS</sequence>
<evidence type="ECO:0000256" key="10">
    <source>
        <dbReference type="PIRNR" id="PIRNR000804"/>
    </source>
</evidence>
<evidence type="ECO:0000256" key="2">
    <source>
        <dbReference type="ARBA" id="ARBA00010752"/>
    </source>
</evidence>
<organism evidence="14 15">
    <name type="scientific">Pontiella desulfatans</name>
    <dbReference type="NCBI Taxonomy" id="2750659"/>
    <lineage>
        <taxon>Bacteria</taxon>
        <taxon>Pseudomonadati</taxon>
        <taxon>Kiritimatiellota</taxon>
        <taxon>Kiritimatiellia</taxon>
        <taxon>Kiritimatiellales</taxon>
        <taxon>Pontiellaceae</taxon>
        <taxon>Pontiella</taxon>
    </lineage>
</organism>
<keyword evidence="9" id="KW-0238">DNA-binding</keyword>
<evidence type="ECO:0000256" key="8">
    <source>
        <dbReference type="ARBA" id="ARBA00022932"/>
    </source>
</evidence>
<feature type="domain" description="DNA polymerase III beta sliding clamp central" evidence="12">
    <location>
        <begin position="129"/>
        <end position="242"/>
    </location>
</feature>
<evidence type="ECO:0000256" key="5">
    <source>
        <dbReference type="ARBA" id="ARBA00022679"/>
    </source>
</evidence>
<comment type="subunit">
    <text evidence="10">Forms a ring-shaped head-to-tail homodimer around DNA.</text>
</comment>